<feature type="region of interest" description="Disordered" evidence="4">
    <location>
        <begin position="32"/>
        <end position="52"/>
    </location>
</feature>
<sequence>MKEDRRNAIKSITGLSAAAVMAPAVVANAQETTPTQVSADDQAAPKPKTSNPQRILVTGAGSGLGLGTAIGLAENGHKVIASVEIWPQVTLVKKAAESAGVEMDIIKLDVTDKQDREYAASFDIDILVNNAGIGATGPIAEIDVNYFREVMEVNTFAAIELTQLFARRFVERKSGKIVFVSSVAGLTTFPFLSPYHASKFALEAAAQSFHNELSPLGVRVCTINPGPYDTGFNDRMYDVVDQWYDPKVNFTPEQPIRDMQASMAEPGFQLDPQGMIDMIVKVIPMQDKHKFRVMLPEDFIGFSKDYQNNLWEIEV</sequence>
<protein>
    <submittedName>
        <fullName evidence="6">SDR family oxidoreductase</fullName>
    </submittedName>
</protein>
<dbReference type="RefSeq" id="WP_386737779.1">
    <property type="nucleotide sequence ID" value="NZ_JBHRXI010000049.1"/>
</dbReference>
<dbReference type="InterPro" id="IPR002347">
    <property type="entry name" value="SDR_fam"/>
</dbReference>
<evidence type="ECO:0000256" key="5">
    <source>
        <dbReference type="SAM" id="SignalP"/>
    </source>
</evidence>
<gene>
    <name evidence="6" type="ORF">ACFORG_22205</name>
</gene>
<dbReference type="PANTHER" id="PTHR42901:SF1">
    <property type="entry name" value="ALCOHOL DEHYDROGENASE"/>
    <property type="match status" value="1"/>
</dbReference>
<proteinExistence type="inferred from homology"/>
<dbReference type="EMBL" id="JBHRXI010000049">
    <property type="protein sequence ID" value="MFC3616466.1"/>
    <property type="molecule type" value="Genomic_DNA"/>
</dbReference>
<accession>A0ABV7TN64</accession>
<dbReference type="CDD" id="cd05374">
    <property type="entry name" value="17beta-HSD-like_SDR_c"/>
    <property type="match status" value="1"/>
</dbReference>
<comment type="caution">
    <text evidence="6">The sequence shown here is derived from an EMBL/GenBank/DDBJ whole genome shotgun (WGS) entry which is preliminary data.</text>
</comment>
<dbReference type="NCBIfam" id="NF006776">
    <property type="entry name" value="PRK09291.1"/>
    <property type="match status" value="1"/>
</dbReference>
<evidence type="ECO:0000256" key="4">
    <source>
        <dbReference type="SAM" id="MobiDB-lite"/>
    </source>
</evidence>
<organism evidence="6 7">
    <name type="scientific">Lutimaribacter marinistellae</name>
    <dbReference type="NCBI Taxonomy" id="1820329"/>
    <lineage>
        <taxon>Bacteria</taxon>
        <taxon>Pseudomonadati</taxon>
        <taxon>Pseudomonadota</taxon>
        <taxon>Alphaproteobacteria</taxon>
        <taxon>Rhodobacterales</taxon>
        <taxon>Roseobacteraceae</taxon>
        <taxon>Lutimaribacter</taxon>
    </lineage>
</organism>
<dbReference type="SUPFAM" id="SSF51735">
    <property type="entry name" value="NAD(P)-binding Rossmann-fold domains"/>
    <property type="match status" value="1"/>
</dbReference>
<dbReference type="PRINTS" id="PR00081">
    <property type="entry name" value="GDHRDH"/>
</dbReference>
<feature type="chain" id="PRO_5046556003" evidence="5">
    <location>
        <begin position="30"/>
        <end position="315"/>
    </location>
</feature>
<dbReference type="InterPro" id="IPR006311">
    <property type="entry name" value="TAT_signal"/>
</dbReference>
<keyword evidence="2" id="KW-0560">Oxidoreductase</keyword>
<evidence type="ECO:0000313" key="6">
    <source>
        <dbReference type="EMBL" id="MFC3616466.1"/>
    </source>
</evidence>
<feature type="signal peptide" evidence="5">
    <location>
        <begin position="1"/>
        <end position="29"/>
    </location>
</feature>
<evidence type="ECO:0000256" key="2">
    <source>
        <dbReference type="ARBA" id="ARBA00023002"/>
    </source>
</evidence>
<evidence type="ECO:0000256" key="3">
    <source>
        <dbReference type="RuleBase" id="RU000363"/>
    </source>
</evidence>
<evidence type="ECO:0000313" key="7">
    <source>
        <dbReference type="Proteomes" id="UP001595629"/>
    </source>
</evidence>
<dbReference type="Proteomes" id="UP001595629">
    <property type="component" value="Unassembled WGS sequence"/>
</dbReference>
<dbReference type="PRINTS" id="PR00080">
    <property type="entry name" value="SDRFAMILY"/>
</dbReference>
<dbReference type="InterPro" id="IPR036291">
    <property type="entry name" value="NAD(P)-bd_dom_sf"/>
</dbReference>
<keyword evidence="5" id="KW-0732">Signal</keyword>
<reference evidence="7" key="1">
    <citation type="journal article" date="2019" name="Int. J. Syst. Evol. Microbiol.">
        <title>The Global Catalogue of Microorganisms (GCM) 10K type strain sequencing project: providing services to taxonomists for standard genome sequencing and annotation.</title>
        <authorList>
            <consortium name="The Broad Institute Genomics Platform"/>
            <consortium name="The Broad Institute Genome Sequencing Center for Infectious Disease"/>
            <person name="Wu L."/>
            <person name="Ma J."/>
        </authorList>
    </citation>
    <scope>NUCLEOTIDE SEQUENCE [LARGE SCALE GENOMIC DNA]</scope>
    <source>
        <strain evidence="7">KCTC 42911</strain>
    </source>
</reference>
<comment type="similarity">
    <text evidence="1 3">Belongs to the short-chain dehydrogenases/reductases (SDR) family.</text>
</comment>
<evidence type="ECO:0000256" key="1">
    <source>
        <dbReference type="ARBA" id="ARBA00006484"/>
    </source>
</evidence>
<dbReference type="Gene3D" id="3.40.50.720">
    <property type="entry name" value="NAD(P)-binding Rossmann-like Domain"/>
    <property type="match status" value="1"/>
</dbReference>
<name>A0ABV7TN64_9RHOB</name>
<dbReference type="Pfam" id="PF00106">
    <property type="entry name" value="adh_short"/>
    <property type="match status" value="1"/>
</dbReference>
<keyword evidence="7" id="KW-1185">Reference proteome</keyword>
<dbReference type="PROSITE" id="PS51318">
    <property type="entry name" value="TAT"/>
    <property type="match status" value="1"/>
</dbReference>
<dbReference type="PANTHER" id="PTHR42901">
    <property type="entry name" value="ALCOHOL DEHYDROGENASE"/>
    <property type="match status" value="1"/>
</dbReference>